<dbReference type="Proteomes" id="UP000277580">
    <property type="component" value="Unassembled WGS sequence"/>
</dbReference>
<keyword evidence="4" id="KW-1185">Reference proteome</keyword>
<keyword evidence="2" id="KW-0472">Membrane</keyword>
<evidence type="ECO:0000313" key="4">
    <source>
        <dbReference type="Proteomes" id="UP000277580"/>
    </source>
</evidence>
<sequence length="246" mass="27276">MDAAPDSLDEWRNRLFHVTEVMTLSEEEWSTYWPYVDNIWSHRSTQKSKKGPFQTHYYDCRLKGRPPGTPQNQDPNKKKRKRTARERDLCDMKIKVIETFGGPAGRTFTIERVRKEGLAGRVRVGDPGGDDVLDGMGMGGMGGMVLDGSGGAGDDGVAGSEVMGAGLDQYGLPGMLGEVHRHSLEESDRIKKCTVEREGIKRQKEMKKVQVSCSPCFKLLFRLVVAMPGVMIVVPVLLGPAFFGGW</sequence>
<dbReference type="EMBL" id="ML119115">
    <property type="protein sequence ID" value="RPB15014.1"/>
    <property type="molecule type" value="Genomic_DNA"/>
</dbReference>
<dbReference type="STRING" id="1392247.A0A3N4KWU1"/>
<reference evidence="3 4" key="1">
    <citation type="journal article" date="2018" name="Nat. Ecol. Evol.">
        <title>Pezizomycetes genomes reveal the molecular basis of ectomycorrhizal truffle lifestyle.</title>
        <authorList>
            <person name="Murat C."/>
            <person name="Payen T."/>
            <person name="Noel B."/>
            <person name="Kuo A."/>
            <person name="Morin E."/>
            <person name="Chen J."/>
            <person name="Kohler A."/>
            <person name="Krizsan K."/>
            <person name="Balestrini R."/>
            <person name="Da Silva C."/>
            <person name="Montanini B."/>
            <person name="Hainaut M."/>
            <person name="Levati E."/>
            <person name="Barry K.W."/>
            <person name="Belfiori B."/>
            <person name="Cichocki N."/>
            <person name="Clum A."/>
            <person name="Dockter R.B."/>
            <person name="Fauchery L."/>
            <person name="Guy J."/>
            <person name="Iotti M."/>
            <person name="Le Tacon F."/>
            <person name="Lindquist E.A."/>
            <person name="Lipzen A."/>
            <person name="Malagnac F."/>
            <person name="Mello A."/>
            <person name="Molinier V."/>
            <person name="Miyauchi S."/>
            <person name="Poulain J."/>
            <person name="Riccioni C."/>
            <person name="Rubini A."/>
            <person name="Sitrit Y."/>
            <person name="Splivallo R."/>
            <person name="Traeger S."/>
            <person name="Wang M."/>
            <person name="Zifcakova L."/>
            <person name="Wipf D."/>
            <person name="Zambonelli A."/>
            <person name="Paolocci F."/>
            <person name="Nowrousian M."/>
            <person name="Ottonello S."/>
            <person name="Baldrian P."/>
            <person name="Spatafora J.W."/>
            <person name="Henrissat B."/>
            <person name="Nagy L.G."/>
            <person name="Aury J.M."/>
            <person name="Wincker P."/>
            <person name="Grigoriev I.V."/>
            <person name="Bonfante P."/>
            <person name="Martin F.M."/>
        </authorList>
    </citation>
    <scope>NUCLEOTIDE SEQUENCE [LARGE SCALE GENOMIC DNA]</scope>
    <source>
        <strain evidence="3 4">CCBAS932</strain>
    </source>
</reference>
<evidence type="ECO:0000313" key="3">
    <source>
        <dbReference type="EMBL" id="RPB15014.1"/>
    </source>
</evidence>
<evidence type="ECO:0000256" key="1">
    <source>
        <dbReference type="SAM" id="MobiDB-lite"/>
    </source>
</evidence>
<feature type="region of interest" description="Disordered" evidence="1">
    <location>
        <begin position="57"/>
        <end position="85"/>
    </location>
</feature>
<proteinExistence type="predicted"/>
<name>A0A3N4KWU1_9PEZI</name>
<organism evidence="3 4">
    <name type="scientific">Morchella conica CCBAS932</name>
    <dbReference type="NCBI Taxonomy" id="1392247"/>
    <lineage>
        <taxon>Eukaryota</taxon>
        <taxon>Fungi</taxon>
        <taxon>Dikarya</taxon>
        <taxon>Ascomycota</taxon>
        <taxon>Pezizomycotina</taxon>
        <taxon>Pezizomycetes</taxon>
        <taxon>Pezizales</taxon>
        <taxon>Morchellaceae</taxon>
        <taxon>Morchella</taxon>
    </lineage>
</organism>
<keyword evidence="2" id="KW-0812">Transmembrane</keyword>
<dbReference type="InParanoid" id="A0A3N4KWU1"/>
<feature type="transmembrane region" description="Helical" evidence="2">
    <location>
        <begin position="219"/>
        <end position="243"/>
    </location>
</feature>
<accession>A0A3N4KWU1</accession>
<evidence type="ECO:0000256" key="2">
    <source>
        <dbReference type="SAM" id="Phobius"/>
    </source>
</evidence>
<dbReference type="AlphaFoldDB" id="A0A3N4KWU1"/>
<keyword evidence="2" id="KW-1133">Transmembrane helix</keyword>
<gene>
    <name evidence="3" type="ORF">P167DRAFT_30410</name>
</gene>
<protein>
    <submittedName>
        <fullName evidence="3">Uncharacterized protein</fullName>
    </submittedName>
</protein>
<dbReference type="OrthoDB" id="4951845at2759"/>